<protein>
    <recommendedName>
        <fullName evidence="7">D-amino-acid oxidase</fullName>
        <ecNumber evidence="6">1.4.3.3</ecNumber>
    </recommendedName>
</protein>
<evidence type="ECO:0000256" key="3">
    <source>
        <dbReference type="ARBA" id="ARBA00022630"/>
    </source>
</evidence>
<evidence type="ECO:0000259" key="9">
    <source>
        <dbReference type="Pfam" id="PF01266"/>
    </source>
</evidence>
<proteinExistence type="inferred from homology"/>
<comment type="catalytic activity">
    <reaction evidence="8">
        <text>a D-alpha-amino acid + O2 + H2O = a 2-oxocarboxylate + H2O2 + NH4(+)</text>
        <dbReference type="Rhea" id="RHEA:21816"/>
        <dbReference type="ChEBI" id="CHEBI:15377"/>
        <dbReference type="ChEBI" id="CHEBI:15379"/>
        <dbReference type="ChEBI" id="CHEBI:16240"/>
        <dbReference type="ChEBI" id="CHEBI:28938"/>
        <dbReference type="ChEBI" id="CHEBI:35179"/>
        <dbReference type="ChEBI" id="CHEBI:59871"/>
        <dbReference type="EC" id="1.4.3.3"/>
    </reaction>
    <physiologicalReaction direction="left-to-right" evidence="8">
        <dbReference type="Rhea" id="RHEA:21817"/>
    </physiologicalReaction>
</comment>
<reference evidence="11" key="1">
    <citation type="journal article" date="2019" name="Int. J. Syst. Evol. Microbiol.">
        <title>The Global Catalogue of Microorganisms (GCM) 10K type strain sequencing project: providing services to taxonomists for standard genome sequencing and annotation.</title>
        <authorList>
            <consortium name="The Broad Institute Genomics Platform"/>
            <consortium name="The Broad Institute Genome Sequencing Center for Infectious Disease"/>
            <person name="Wu L."/>
            <person name="Ma J."/>
        </authorList>
    </citation>
    <scope>NUCLEOTIDE SEQUENCE [LARGE SCALE GENOMIC DNA]</scope>
    <source>
        <strain evidence="11">2902at01</strain>
    </source>
</reference>
<dbReference type="RefSeq" id="WP_377544060.1">
    <property type="nucleotide sequence ID" value="NZ_JBHSBN010000005.1"/>
</dbReference>
<comment type="cofactor">
    <cofactor evidence="1">
        <name>FAD</name>
        <dbReference type="ChEBI" id="CHEBI:57692"/>
    </cofactor>
</comment>
<evidence type="ECO:0000256" key="2">
    <source>
        <dbReference type="ARBA" id="ARBA00006730"/>
    </source>
</evidence>
<evidence type="ECO:0000256" key="8">
    <source>
        <dbReference type="ARBA" id="ARBA00049547"/>
    </source>
</evidence>
<dbReference type="InterPro" id="IPR006181">
    <property type="entry name" value="D-amino_acid_oxidase_CS"/>
</dbReference>
<dbReference type="Pfam" id="PF01266">
    <property type="entry name" value="DAO"/>
    <property type="match status" value="1"/>
</dbReference>
<keyword evidence="3" id="KW-0285">Flavoprotein</keyword>
<comment type="caution">
    <text evidence="10">The sequence shown here is derived from an EMBL/GenBank/DDBJ whole genome shotgun (WGS) entry which is preliminary data.</text>
</comment>
<dbReference type="SUPFAM" id="SSF54373">
    <property type="entry name" value="FAD-linked reductases, C-terminal domain"/>
    <property type="match status" value="1"/>
</dbReference>
<dbReference type="EC" id="1.4.3.3" evidence="6"/>
<dbReference type="PANTHER" id="PTHR11530">
    <property type="entry name" value="D-AMINO ACID OXIDASE"/>
    <property type="match status" value="1"/>
</dbReference>
<evidence type="ECO:0000256" key="6">
    <source>
        <dbReference type="ARBA" id="ARBA00039101"/>
    </source>
</evidence>
<organism evidence="10 11">
    <name type="scientific">Micromonospora zhanjiangensis</name>
    <dbReference type="NCBI Taxonomy" id="1522057"/>
    <lineage>
        <taxon>Bacteria</taxon>
        <taxon>Bacillati</taxon>
        <taxon>Actinomycetota</taxon>
        <taxon>Actinomycetes</taxon>
        <taxon>Micromonosporales</taxon>
        <taxon>Micromonosporaceae</taxon>
        <taxon>Micromonospora</taxon>
    </lineage>
</organism>
<comment type="similarity">
    <text evidence="2">Belongs to the DAMOX/DASOX family.</text>
</comment>
<evidence type="ECO:0000256" key="5">
    <source>
        <dbReference type="ARBA" id="ARBA00023002"/>
    </source>
</evidence>
<evidence type="ECO:0000313" key="10">
    <source>
        <dbReference type="EMBL" id="MFC4106344.1"/>
    </source>
</evidence>
<dbReference type="SUPFAM" id="SSF51971">
    <property type="entry name" value="Nucleotide-binding domain"/>
    <property type="match status" value="1"/>
</dbReference>
<dbReference type="GO" id="GO:0016491">
    <property type="term" value="F:oxidoreductase activity"/>
    <property type="evidence" value="ECO:0007669"/>
    <property type="project" value="UniProtKB-KW"/>
</dbReference>
<keyword evidence="11" id="KW-1185">Reference proteome</keyword>
<evidence type="ECO:0000256" key="4">
    <source>
        <dbReference type="ARBA" id="ARBA00022827"/>
    </source>
</evidence>
<evidence type="ECO:0000313" key="11">
    <source>
        <dbReference type="Proteomes" id="UP001595868"/>
    </source>
</evidence>
<dbReference type="EMBL" id="JBHSBN010000005">
    <property type="protein sequence ID" value="MFC4106344.1"/>
    <property type="molecule type" value="Genomic_DNA"/>
</dbReference>
<feature type="domain" description="FAD dependent oxidoreductase" evidence="9">
    <location>
        <begin position="3"/>
        <end position="315"/>
    </location>
</feature>
<dbReference type="Proteomes" id="UP001595868">
    <property type="component" value="Unassembled WGS sequence"/>
</dbReference>
<dbReference type="PROSITE" id="PS00677">
    <property type="entry name" value="DAO"/>
    <property type="match status" value="1"/>
</dbReference>
<dbReference type="InterPro" id="IPR006076">
    <property type="entry name" value="FAD-dep_OxRdtase"/>
</dbReference>
<keyword evidence="5 10" id="KW-0560">Oxidoreductase</keyword>
<dbReference type="PANTHER" id="PTHR11530:SF11">
    <property type="entry name" value="D-ASPARTATE OXIDASE"/>
    <property type="match status" value="1"/>
</dbReference>
<evidence type="ECO:0000256" key="7">
    <source>
        <dbReference type="ARBA" id="ARBA00039751"/>
    </source>
</evidence>
<dbReference type="InterPro" id="IPR023209">
    <property type="entry name" value="DAO"/>
</dbReference>
<dbReference type="PIRSF" id="PIRSF000189">
    <property type="entry name" value="D-aa_oxidase"/>
    <property type="match status" value="1"/>
</dbReference>
<accession>A0ABV8KJR1</accession>
<sequence length="331" mass="34486">MLDAVVVGAGIVGLTSAVRLAEAGARVAVLAADLPRETVSRVAAAVWYPTHTRADPRVLGWAAATFDEFTAQAAAGVPGVVPRPTRMLLRTPTAGPPWWSTPVGDFRAAGPAGLPSGYVGQWLFTVPSVEMAPYLDWLVERLRVAGGTLRRQRLSTLAEAAGEAPLLVNATGLGARTLADDPTVHPIRGQIVLVANPGLDTSIRDEDDPAGQTYVHPRSRDVVLGGTFEPYESGTVPDPDVARAILRRCAALVPELTDAPVLGHLAGLRPGRTAGPRVQADPRPLPGGTRVIHNYGHAGAGMTLSWGCADEVAALVDGNGSTGTPGRDDVE</sequence>
<keyword evidence="4" id="KW-0274">FAD</keyword>
<name>A0ABV8KJR1_9ACTN</name>
<dbReference type="Gene3D" id="3.40.50.720">
    <property type="entry name" value="NAD(P)-binding Rossmann-like Domain"/>
    <property type="match status" value="1"/>
</dbReference>
<evidence type="ECO:0000256" key="1">
    <source>
        <dbReference type="ARBA" id="ARBA00001974"/>
    </source>
</evidence>
<dbReference type="Gene3D" id="3.30.9.10">
    <property type="entry name" value="D-Amino Acid Oxidase, subunit A, domain 2"/>
    <property type="match status" value="1"/>
</dbReference>
<gene>
    <name evidence="10" type="ORF">ACFOX0_10395</name>
</gene>